<dbReference type="PANTHER" id="PTHR33120">
    <property type="entry name" value="EXPRESSED PROTEIN-RELATED"/>
    <property type="match status" value="1"/>
</dbReference>
<proteinExistence type="predicted"/>
<sequence length="267" mass="29719">MWPLSTTLDDFGMEYYVEAARRLPLAEIPELAACINVGGHCFGLADPVSNIILNAVGLLVHRELARYKPPKTCPLIRATTSIEGKVMSMKSLDGLLAFMTGYFRHLSRIQEPAFELDVICGVNEPSFRGSVYHVNFLARSDGEARPGHTLFFAELGVQSMPEKSSSCSPVYDYIERVGRCSFCEEKGSKIIHPPSGGHFGDLNGSLVMDVSHPHERRSSLDDLLLEMDYVYFDPARDGQIAKKIDSLHSYCQATKLDSFQIGSYRFV</sequence>
<dbReference type="EMBL" id="CM029046">
    <property type="protein sequence ID" value="KAG2586499.1"/>
    <property type="molecule type" value="Genomic_DNA"/>
</dbReference>
<gene>
    <name evidence="2" type="ORF">PVAP13_5NG043708</name>
</gene>
<organism evidence="2 3">
    <name type="scientific">Panicum virgatum</name>
    <name type="common">Blackwell switchgrass</name>
    <dbReference type="NCBI Taxonomy" id="38727"/>
    <lineage>
        <taxon>Eukaryota</taxon>
        <taxon>Viridiplantae</taxon>
        <taxon>Streptophyta</taxon>
        <taxon>Embryophyta</taxon>
        <taxon>Tracheophyta</taxon>
        <taxon>Spermatophyta</taxon>
        <taxon>Magnoliopsida</taxon>
        <taxon>Liliopsida</taxon>
        <taxon>Poales</taxon>
        <taxon>Poaceae</taxon>
        <taxon>PACMAD clade</taxon>
        <taxon>Panicoideae</taxon>
        <taxon>Panicodae</taxon>
        <taxon>Paniceae</taxon>
        <taxon>Panicinae</taxon>
        <taxon>Panicum</taxon>
        <taxon>Panicum sect. Hiantes</taxon>
    </lineage>
</organism>
<comment type="caution">
    <text evidence="2">The sequence shown here is derived from an EMBL/GenBank/DDBJ whole genome shotgun (WGS) entry which is preliminary data.</text>
</comment>
<keyword evidence="3" id="KW-1185">Reference proteome</keyword>
<accession>A0A8T0RPL4</accession>
<reference evidence="2" key="1">
    <citation type="submission" date="2020-05" db="EMBL/GenBank/DDBJ databases">
        <title>WGS assembly of Panicum virgatum.</title>
        <authorList>
            <person name="Lovell J.T."/>
            <person name="Jenkins J."/>
            <person name="Shu S."/>
            <person name="Juenger T.E."/>
            <person name="Schmutz J."/>
        </authorList>
    </citation>
    <scope>NUCLEOTIDE SEQUENCE</scope>
    <source>
        <strain evidence="2">AP13</strain>
    </source>
</reference>
<evidence type="ECO:0000313" key="3">
    <source>
        <dbReference type="Proteomes" id="UP000823388"/>
    </source>
</evidence>
<dbReference type="Proteomes" id="UP000823388">
    <property type="component" value="Chromosome 5N"/>
</dbReference>
<feature type="domain" description="DUF3615" evidence="1">
    <location>
        <begin position="105"/>
        <end position="193"/>
    </location>
</feature>
<dbReference type="AlphaFoldDB" id="A0A8T0RPL4"/>
<name>A0A8T0RPL4_PANVG</name>
<evidence type="ECO:0000259" key="1">
    <source>
        <dbReference type="Pfam" id="PF12274"/>
    </source>
</evidence>
<dbReference type="InterPro" id="IPR022059">
    <property type="entry name" value="DUF3615"/>
</dbReference>
<evidence type="ECO:0000313" key="2">
    <source>
        <dbReference type="EMBL" id="KAG2586499.1"/>
    </source>
</evidence>
<dbReference type="PANTHER" id="PTHR33120:SF42">
    <property type="entry name" value="OS12G0105000 PROTEIN"/>
    <property type="match status" value="1"/>
</dbReference>
<dbReference type="Pfam" id="PF12274">
    <property type="entry name" value="DUF3615"/>
    <property type="match status" value="1"/>
</dbReference>
<protein>
    <recommendedName>
        <fullName evidence="1">DUF3615 domain-containing protein</fullName>
    </recommendedName>
</protein>